<organism evidence="2 3">
    <name type="scientific">Paraburkholderia haematera</name>
    <dbReference type="NCBI Taxonomy" id="2793077"/>
    <lineage>
        <taxon>Bacteria</taxon>
        <taxon>Pseudomonadati</taxon>
        <taxon>Pseudomonadota</taxon>
        <taxon>Betaproteobacteria</taxon>
        <taxon>Burkholderiales</taxon>
        <taxon>Burkholderiaceae</taxon>
        <taxon>Paraburkholderia</taxon>
    </lineage>
</organism>
<dbReference type="Proteomes" id="UP000672526">
    <property type="component" value="Unassembled WGS sequence"/>
</dbReference>
<dbReference type="PANTHER" id="PTHR35567">
    <property type="entry name" value="MALATE DEHYDROGENASE (AFU_ORTHOLOGUE AFUA_2G13800)"/>
    <property type="match status" value="1"/>
</dbReference>
<accession>A0ABM8R479</accession>
<protein>
    <recommendedName>
        <fullName evidence="4">DUF3455 domain-containing protein</fullName>
    </recommendedName>
</protein>
<evidence type="ECO:0008006" key="4">
    <source>
        <dbReference type="Google" id="ProtNLM"/>
    </source>
</evidence>
<sequence>MTGFPPRSAPLPRPSPICLVAGALLALAGCATPPKTPPPTADESLPVALRASQDEVLQEVMTTHGDETYVCRRVKASPPASGATGQPDTLPGVARDGTQLLWDPLGSEAILVDAAGRSAGTVAPGRYFLSYDGSYVIGNVTAESQVGANALTWARYTARFVAAPRPGEGRFADVSSIQRIDTSGGLPPQPSCELEGAHLLVPYGATYMFYRAKGLAPVALSANQARQ</sequence>
<gene>
    <name evidence="2" type="ORF">R69888_02099</name>
</gene>
<comment type="caution">
    <text evidence="2">The sequence shown here is derived from an EMBL/GenBank/DDBJ whole genome shotgun (WGS) entry which is preliminary data.</text>
</comment>
<evidence type="ECO:0000256" key="1">
    <source>
        <dbReference type="SAM" id="SignalP"/>
    </source>
</evidence>
<dbReference type="InterPro" id="IPR021851">
    <property type="entry name" value="DUF3455"/>
</dbReference>
<feature type="chain" id="PRO_5046139255" description="DUF3455 domain-containing protein" evidence="1">
    <location>
        <begin position="29"/>
        <end position="227"/>
    </location>
</feature>
<dbReference type="Pfam" id="PF11937">
    <property type="entry name" value="DUF3455"/>
    <property type="match status" value="1"/>
</dbReference>
<name>A0ABM8R479_9BURK</name>
<keyword evidence="1" id="KW-0732">Signal</keyword>
<evidence type="ECO:0000313" key="3">
    <source>
        <dbReference type="Proteomes" id="UP000672526"/>
    </source>
</evidence>
<dbReference type="PANTHER" id="PTHR35567:SF1">
    <property type="entry name" value="CONSERVED FUNGAL PROTEIN (AFU_ORTHOLOGUE AFUA_1G14230)"/>
    <property type="match status" value="1"/>
</dbReference>
<dbReference type="PROSITE" id="PS51257">
    <property type="entry name" value="PROKAR_LIPOPROTEIN"/>
    <property type="match status" value="1"/>
</dbReference>
<keyword evidence="3" id="KW-1185">Reference proteome</keyword>
<proteinExistence type="predicted"/>
<evidence type="ECO:0000313" key="2">
    <source>
        <dbReference type="EMBL" id="CAE6731852.1"/>
    </source>
</evidence>
<feature type="signal peptide" evidence="1">
    <location>
        <begin position="1"/>
        <end position="28"/>
    </location>
</feature>
<reference evidence="2 3" key="1">
    <citation type="submission" date="2021-02" db="EMBL/GenBank/DDBJ databases">
        <authorList>
            <person name="Vanwijnsberghe S."/>
        </authorList>
    </citation>
    <scope>NUCLEOTIDE SEQUENCE [LARGE SCALE GENOMIC DNA]</scope>
    <source>
        <strain evidence="2 3">LMG 31837</strain>
    </source>
</reference>
<dbReference type="EMBL" id="CAJNBK010000004">
    <property type="protein sequence ID" value="CAE6731852.1"/>
    <property type="molecule type" value="Genomic_DNA"/>
</dbReference>